<evidence type="ECO:0000313" key="10">
    <source>
        <dbReference type="Proteomes" id="UP000199514"/>
    </source>
</evidence>
<dbReference type="STRING" id="927664.SAMN05421780_101658"/>
<evidence type="ECO:0000259" key="8">
    <source>
        <dbReference type="Pfam" id="PF14322"/>
    </source>
</evidence>
<proteinExistence type="inferred from homology"/>
<evidence type="ECO:0000256" key="4">
    <source>
        <dbReference type="ARBA" id="ARBA00023136"/>
    </source>
</evidence>
<dbReference type="AlphaFoldDB" id="A0A1I1E6G3"/>
<evidence type="ECO:0000256" key="1">
    <source>
        <dbReference type="ARBA" id="ARBA00004442"/>
    </source>
</evidence>
<keyword evidence="5" id="KW-0998">Cell outer membrane</keyword>
<evidence type="ECO:0000256" key="2">
    <source>
        <dbReference type="ARBA" id="ARBA00006275"/>
    </source>
</evidence>
<reference evidence="9 10" key="1">
    <citation type="submission" date="2016-10" db="EMBL/GenBank/DDBJ databases">
        <authorList>
            <person name="de Groot N.N."/>
        </authorList>
    </citation>
    <scope>NUCLEOTIDE SEQUENCE [LARGE SCALE GENOMIC DNA]</scope>
    <source>
        <strain evidence="9 10">DSM 6793</strain>
    </source>
</reference>
<gene>
    <name evidence="9" type="ORF">SAMN05421780_101658</name>
</gene>
<feature type="chain" id="PRO_5011571872" evidence="6">
    <location>
        <begin position="27"/>
        <end position="484"/>
    </location>
</feature>
<dbReference type="GO" id="GO:0009279">
    <property type="term" value="C:cell outer membrane"/>
    <property type="evidence" value="ECO:0007669"/>
    <property type="project" value="UniProtKB-SubCell"/>
</dbReference>
<dbReference type="InterPro" id="IPR012944">
    <property type="entry name" value="SusD_RagB_dom"/>
</dbReference>
<dbReference type="RefSeq" id="WP_091507218.1">
    <property type="nucleotide sequence ID" value="NZ_FOLE01000001.1"/>
</dbReference>
<evidence type="ECO:0000259" key="7">
    <source>
        <dbReference type="Pfam" id="PF07980"/>
    </source>
</evidence>
<accession>A0A1I1E6G3</accession>
<keyword evidence="3 6" id="KW-0732">Signal</keyword>
<feature type="domain" description="RagB/SusD" evidence="7">
    <location>
        <begin position="352"/>
        <end position="484"/>
    </location>
</feature>
<sequence>MKKTFKNSIYLFLAAALATGSITSCSDQLDLKPISNTTVGGSGQGTSGSAITDSSSAETALASAYSFFKTDGGEYYVLDLYNIGDSQSDNAYVGADNVAGFEWDEYRVTATNSWVARDWSYLYRHVARCNNVISRVPNITMDQTRKNQILAEAKTIRARAYFDLVRLFGDVPLIIDETPAVTLENLSKLYPARTPASQVYTQILKDLTEAETANLPQQANKQFVSNGAVCTMLAKVYATQGNWAKVNEYTDKVISQGYSLVSTFDHLWDGAHENSSEAIWELNFEDWSTGGNWGVGMFTGTDWKRFCNPSNDMIKAYIDEQDSVRSKSTITYIDNVHWVDKYLSVAHFPFFNKMRVQPTANTILYRLADVLLLKAEAQNELGNTSVAATYVDQVRSRAKLNPTTATTQSDMRLAIEKERRLELAFEGHRWFDLIRTGRAIPVMQAVKDGNGNSLNYVINQNKLVWPIPQNERDKNANLTQNAGY</sequence>
<dbReference type="Proteomes" id="UP000199514">
    <property type="component" value="Unassembled WGS sequence"/>
</dbReference>
<keyword evidence="4" id="KW-0472">Membrane</keyword>
<feature type="signal peptide" evidence="6">
    <location>
        <begin position="1"/>
        <end position="26"/>
    </location>
</feature>
<evidence type="ECO:0000256" key="5">
    <source>
        <dbReference type="ARBA" id="ARBA00023237"/>
    </source>
</evidence>
<evidence type="ECO:0000256" key="3">
    <source>
        <dbReference type="ARBA" id="ARBA00022729"/>
    </source>
</evidence>
<dbReference type="Pfam" id="PF07980">
    <property type="entry name" value="SusD_RagB"/>
    <property type="match status" value="1"/>
</dbReference>
<dbReference type="CDD" id="cd08977">
    <property type="entry name" value="SusD"/>
    <property type="match status" value="1"/>
</dbReference>
<organism evidence="9 10">
    <name type="scientific">Flexibacter flexilis DSM 6793</name>
    <dbReference type="NCBI Taxonomy" id="927664"/>
    <lineage>
        <taxon>Bacteria</taxon>
        <taxon>Pseudomonadati</taxon>
        <taxon>Bacteroidota</taxon>
        <taxon>Cytophagia</taxon>
        <taxon>Cytophagales</taxon>
        <taxon>Flexibacteraceae</taxon>
        <taxon>Flexibacter</taxon>
    </lineage>
</organism>
<dbReference type="SUPFAM" id="SSF48452">
    <property type="entry name" value="TPR-like"/>
    <property type="match status" value="1"/>
</dbReference>
<dbReference type="EMBL" id="FOLE01000001">
    <property type="protein sequence ID" value="SFB82717.1"/>
    <property type="molecule type" value="Genomic_DNA"/>
</dbReference>
<keyword evidence="10" id="KW-1185">Reference proteome</keyword>
<name>A0A1I1E6G3_9BACT</name>
<evidence type="ECO:0000313" key="9">
    <source>
        <dbReference type="EMBL" id="SFB82717.1"/>
    </source>
</evidence>
<dbReference type="InterPro" id="IPR033985">
    <property type="entry name" value="SusD-like_N"/>
</dbReference>
<protein>
    <submittedName>
        <fullName evidence="9">Starch-binding associating with outer membrane</fullName>
    </submittedName>
</protein>
<dbReference type="Gene3D" id="1.25.40.390">
    <property type="match status" value="1"/>
</dbReference>
<dbReference type="InterPro" id="IPR011990">
    <property type="entry name" value="TPR-like_helical_dom_sf"/>
</dbReference>
<dbReference type="OrthoDB" id="9792139at2"/>
<comment type="subcellular location">
    <subcellularLocation>
        <location evidence="1">Cell outer membrane</location>
    </subcellularLocation>
</comment>
<feature type="domain" description="SusD-like N-terminal" evidence="8">
    <location>
        <begin position="83"/>
        <end position="237"/>
    </location>
</feature>
<evidence type="ECO:0000256" key="6">
    <source>
        <dbReference type="SAM" id="SignalP"/>
    </source>
</evidence>
<comment type="similarity">
    <text evidence="2">Belongs to the SusD family.</text>
</comment>
<dbReference type="PROSITE" id="PS51257">
    <property type="entry name" value="PROKAR_LIPOPROTEIN"/>
    <property type="match status" value="1"/>
</dbReference>
<dbReference type="Pfam" id="PF14322">
    <property type="entry name" value="SusD-like_3"/>
    <property type="match status" value="1"/>
</dbReference>